<proteinExistence type="predicted"/>
<organism evidence="1 2">
    <name type="scientific">Pigmentiphaga daeguensis</name>
    <dbReference type="NCBI Taxonomy" id="414049"/>
    <lineage>
        <taxon>Bacteria</taxon>
        <taxon>Pseudomonadati</taxon>
        <taxon>Pseudomonadota</taxon>
        <taxon>Betaproteobacteria</taxon>
        <taxon>Burkholderiales</taxon>
        <taxon>Alcaligenaceae</taxon>
        <taxon>Pigmentiphaga</taxon>
    </lineage>
</organism>
<evidence type="ECO:0000313" key="2">
    <source>
        <dbReference type="Proteomes" id="UP001501706"/>
    </source>
</evidence>
<dbReference type="InterPro" id="IPR003615">
    <property type="entry name" value="HNH_nuc"/>
</dbReference>
<name>A0ABN1BA10_9BURK</name>
<protein>
    <recommendedName>
        <fullName evidence="3">HNH endonuclease</fullName>
    </recommendedName>
</protein>
<gene>
    <name evidence="1" type="ORF">GCM10009097_06510</name>
</gene>
<evidence type="ECO:0008006" key="3">
    <source>
        <dbReference type="Google" id="ProtNLM"/>
    </source>
</evidence>
<comment type="caution">
    <text evidence="1">The sequence shown here is derived from an EMBL/GenBank/DDBJ whole genome shotgun (WGS) entry which is preliminary data.</text>
</comment>
<keyword evidence="2" id="KW-1185">Reference proteome</keyword>
<dbReference type="Proteomes" id="UP001501706">
    <property type="component" value="Unassembled WGS sequence"/>
</dbReference>
<evidence type="ECO:0000313" key="1">
    <source>
        <dbReference type="EMBL" id="GAA0493386.1"/>
    </source>
</evidence>
<dbReference type="CDD" id="cd00085">
    <property type="entry name" value="HNHc"/>
    <property type="match status" value="1"/>
</dbReference>
<reference evidence="1 2" key="1">
    <citation type="journal article" date="2019" name="Int. J. Syst. Evol. Microbiol.">
        <title>The Global Catalogue of Microorganisms (GCM) 10K type strain sequencing project: providing services to taxonomists for standard genome sequencing and annotation.</title>
        <authorList>
            <consortium name="The Broad Institute Genomics Platform"/>
            <consortium name="The Broad Institute Genome Sequencing Center for Infectious Disease"/>
            <person name="Wu L."/>
            <person name="Ma J."/>
        </authorList>
    </citation>
    <scope>NUCLEOTIDE SEQUENCE [LARGE SCALE GENOMIC DNA]</scope>
    <source>
        <strain evidence="1 2">JCM 14330</strain>
    </source>
</reference>
<accession>A0ABN1BA10</accession>
<dbReference type="EMBL" id="BAAAEN010000002">
    <property type="protein sequence ID" value="GAA0493386.1"/>
    <property type="molecule type" value="Genomic_DNA"/>
</dbReference>
<sequence length="262" mass="29662">MGASKAKRERFLAKHPFCCYCGGTTEATTIDHWPSRAIFDNRQWPERYAFPACFACNADSAPLETAFAVICRIGRQRDDAQTLEQDARLLRAFSETFPALYRAMFPSPNKVRRLLRHRNLALPAGMSTADVPIVLLEAPEFHQIVRRCATKLFLSLHYMHGGAILPPEGGILFRWFTNGLLPEEWPPRLVDKFEMEPAKLERHKVDLGSQFSYSYGTASPIGVTLFDVSFGGGVYMSAIAFPDLRKLQREWSAENLLRPLSH</sequence>